<dbReference type="AlphaFoldDB" id="A0A193LKJ2"/>
<dbReference type="RefSeq" id="WP_068618966.1">
    <property type="nucleotide sequence ID" value="NZ_CP016268.1"/>
</dbReference>
<dbReference type="KEGG" id="woc:BA177_05625"/>
<accession>A0A193LKJ2</accession>
<protein>
    <recommendedName>
        <fullName evidence="1">SCP2 domain-containing protein</fullName>
    </recommendedName>
</protein>
<name>A0A193LKJ2_9GAMM</name>
<dbReference type="EMBL" id="CP016268">
    <property type="protein sequence ID" value="ANO53032.1"/>
    <property type="molecule type" value="Genomic_DNA"/>
</dbReference>
<dbReference type="STRING" id="1548547.BA177_05625"/>
<proteinExistence type="predicted"/>
<dbReference type="SUPFAM" id="SSF55718">
    <property type="entry name" value="SCP-like"/>
    <property type="match status" value="1"/>
</dbReference>
<sequence length="98" mass="10598">MLDRLTARVRLLVDCEDAFGFCVKLELKELGCIYVDGSSYPIVVSNIDGDAAATLILSGTDLDDLLDGRLSPLTAFMVGRVQVEGDLGKAMQLSRLFS</sequence>
<dbReference type="Proteomes" id="UP000092695">
    <property type="component" value="Chromosome"/>
</dbReference>
<dbReference type="InterPro" id="IPR003033">
    <property type="entry name" value="SCP2_sterol-bd_dom"/>
</dbReference>
<dbReference type="InterPro" id="IPR036527">
    <property type="entry name" value="SCP2_sterol-bd_dom_sf"/>
</dbReference>
<evidence type="ECO:0000313" key="2">
    <source>
        <dbReference type="EMBL" id="ANO53032.1"/>
    </source>
</evidence>
<dbReference type="Gene3D" id="3.30.1050.10">
    <property type="entry name" value="SCP2 sterol-binding domain"/>
    <property type="match status" value="1"/>
</dbReference>
<reference evidence="2 3" key="1">
    <citation type="submission" date="2016-06" db="EMBL/GenBank/DDBJ databases">
        <title>Complete genome sequence of a deep-branching marine Gamma Proteobacterium Woeseia oceani type strain XK5.</title>
        <authorList>
            <person name="Mu D."/>
            <person name="Du Z."/>
        </authorList>
    </citation>
    <scope>NUCLEOTIDE SEQUENCE [LARGE SCALE GENOMIC DNA]</scope>
    <source>
        <strain evidence="2 3">XK5</strain>
    </source>
</reference>
<gene>
    <name evidence="2" type="ORF">BA177_05625</name>
</gene>
<evidence type="ECO:0000313" key="3">
    <source>
        <dbReference type="Proteomes" id="UP000092695"/>
    </source>
</evidence>
<dbReference type="Pfam" id="PF02036">
    <property type="entry name" value="SCP2"/>
    <property type="match status" value="1"/>
</dbReference>
<keyword evidence="3" id="KW-1185">Reference proteome</keyword>
<feature type="domain" description="SCP2" evidence="1">
    <location>
        <begin position="20"/>
        <end position="97"/>
    </location>
</feature>
<evidence type="ECO:0000259" key="1">
    <source>
        <dbReference type="Pfam" id="PF02036"/>
    </source>
</evidence>
<organism evidence="2 3">
    <name type="scientific">Woeseia oceani</name>
    <dbReference type="NCBI Taxonomy" id="1548547"/>
    <lineage>
        <taxon>Bacteria</taxon>
        <taxon>Pseudomonadati</taxon>
        <taxon>Pseudomonadota</taxon>
        <taxon>Gammaproteobacteria</taxon>
        <taxon>Woeseiales</taxon>
        <taxon>Woeseiaceae</taxon>
        <taxon>Woeseia</taxon>
    </lineage>
</organism>